<dbReference type="InterPro" id="IPR017871">
    <property type="entry name" value="ABC_transporter-like_CS"/>
</dbReference>
<dbReference type="AlphaFoldDB" id="A0A9D2QHH2"/>
<dbReference type="GO" id="GO:0016887">
    <property type="term" value="F:ATP hydrolysis activity"/>
    <property type="evidence" value="ECO:0007669"/>
    <property type="project" value="InterPro"/>
</dbReference>
<dbReference type="PANTHER" id="PTHR43394">
    <property type="entry name" value="ATP-DEPENDENT PERMEASE MDL1, MITOCHONDRIAL"/>
    <property type="match status" value="1"/>
</dbReference>
<evidence type="ECO:0000313" key="5">
    <source>
        <dbReference type="EMBL" id="HJC87303.1"/>
    </source>
</evidence>
<name>A0A9D2QHH2_9FIRM</name>
<dbReference type="PROSITE" id="PS00211">
    <property type="entry name" value="ABC_TRANSPORTER_1"/>
    <property type="match status" value="1"/>
</dbReference>
<keyword evidence="3" id="KW-1133">Transmembrane helix</keyword>
<evidence type="ECO:0000313" key="6">
    <source>
        <dbReference type="Proteomes" id="UP000823922"/>
    </source>
</evidence>
<dbReference type="PANTHER" id="PTHR43394:SF1">
    <property type="entry name" value="ATP-BINDING CASSETTE SUB-FAMILY B MEMBER 10, MITOCHONDRIAL"/>
    <property type="match status" value="1"/>
</dbReference>
<dbReference type="SUPFAM" id="SSF52540">
    <property type="entry name" value="P-loop containing nucleoside triphosphate hydrolases"/>
    <property type="match status" value="1"/>
</dbReference>
<reference evidence="5" key="1">
    <citation type="journal article" date="2021" name="PeerJ">
        <title>Extensive microbial diversity within the chicken gut microbiome revealed by metagenomics and culture.</title>
        <authorList>
            <person name="Gilroy R."/>
            <person name="Ravi A."/>
            <person name="Getino M."/>
            <person name="Pursley I."/>
            <person name="Horton D.L."/>
            <person name="Alikhan N.F."/>
            <person name="Baker D."/>
            <person name="Gharbi K."/>
            <person name="Hall N."/>
            <person name="Watson M."/>
            <person name="Adriaenssens E.M."/>
            <person name="Foster-Nyarko E."/>
            <person name="Jarju S."/>
            <person name="Secka A."/>
            <person name="Antonio M."/>
            <person name="Oren A."/>
            <person name="Chaudhuri R.R."/>
            <person name="La Ragione R."/>
            <person name="Hildebrand F."/>
            <person name="Pallen M.J."/>
        </authorList>
    </citation>
    <scope>NUCLEOTIDE SEQUENCE</scope>
    <source>
        <strain evidence="5">ChiBcec1-1630</strain>
    </source>
</reference>
<dbReference type="EMBL" id="DWVS01000115">
    <property type="protein sequence ID" value="HJC87303.1"/>
    <property type="molecule type" value="Genomic_DNA"/>
</dbReference>
<protein>
    <submittedName>
        <fullName evidence="5">ABC transporter ATP-binding protein/permease</fullName>
    </submittedName>
</protein>
<dbReference type="Gene3D" id="3.40.50.300">
    <property type="entry name" value="P-loop containing nucleotide triphosphate hydrolases"/>
    <property type="match status" value="1"/>
</dbReference>
<dbReference type="GO" id="GO:0005524">
    <property type="term" value="F:ATP binding"/>
    <property type="evidence" value="ECO:0007669"/>
    <property type="project" value="UniProtKB-KW"/>
</dbReference>
<dbReference type="PROSITE" id="PS50893">
    <property type="entry name" value="ABC_TRANSPORTER_2"/>
    <property type="match status" value="1"/>
</dbReference>
<comment type="caution">
    <text evidence="5">The sequence shown here is derived from an EMBL/GenBank/DDBJ whole genome shotgun (WGS) entry which is preliminary data.</text>
</comment>
<keyword evidence="2 5" id="KW-0067">ATP-binding</keyword>
<dbReference type="InterPro" id="IPR039421">
    <property type="entry name" value="Type_1_exporter"/>
</dbReference>
<dbReference type="SMART" id="SM00382">
    <property type="entry name" value="AAA"/>
    <property type="match status" value="1"/>
</dbReference>
<gene>
    <name evidence="5" type="ORF">H9926_04725</name>
</gene>
<evidence type="ECO:0000256" key="3">
    <source>
        <dbReference type="SAM" id="Phobius"/>
    </source>
</evidence>
<keyword evidence="3" id="KW-0812">Transmembrane</keyword>
<dbReference type="InterPro" id="IPR027417">
    <property type="entry name" value="P-loop_NTPase"/>
</dbReference>
<feature type="domain" description="ABC transporter" evidence="4">
    <location>
        <begin position="124"/>
        <end position="360"/>
    </location>
</feature>
<feature type="non-terminal residue" evidence="5">
    <location>
        <position position="1"/>
    </location>
</feature>
<evidence type="ECO:0000259" key="4">
    <source>
        <dbReference type="PROSITE" id="PS50893"/>
    </source>
</evidence>
<evidence type="ECO:0000256" key="1">
    <source>
        <dbReference type="ARBA" id="ARBA00022741"/>
    </source>
</evidence>
<accession>A0A9D2QHH2</accession>
<dbReference type="Pfam" id="PF00005">
    <property type="entry name" value="ABC_tran"/>
    <property type="match status" value="1"/>
</dbReference>
<dbReference type="Proteomes" id="UP000823922">
    <property type="component" value="Unassembled WGS sequence"/>
</dbReference>
<organism evidence="5 6">
    <name type="scientific">Candidatus Eisenbergiella intestinigallinarum</name>
    <dbReference type="NCBI Taxonomy" id="2838549"/>
    <lineage>
        <taxon>Bacteria</taxon>
        <taxon>Bacillati</taxon>
        <taxon>Bacillota</taxon>
        <taxon>Clostridia</taxon>
        <taxon>Lachnospirales</taxon>
        <taxon>Lachnospiraceae</taxon>
        <taxon>Eisenbergiella</taxon>
    </lineage>
</organism>
<reference evidence="5" key="2">
    <citation type="submission" date="2021-04" db="EMBL/GenBank/DDBJ databases">
        <authorList>
            <person name="Gilroy R."/>
        </authorList>
    </citation>
    <scope>NUCLEOTIDE SEQUENCE</scope>
    <source>
        <strain evidence="5">ChiBcec1-1630</strain>
    </source>
</reference>
<dbReference type="GO" id="GO:0015421">
    <property type="term" value="F:ABC-type oligopeptide transporter activity"/>
    <property type="evidence" value="ECO:0007669"/>
    <property type="project" value="TreeGrafter"/>
</dbReference>
<dbReference type="InterPro" id="IPR003439">
    <property type="entry name" value="ABC_transporter-like_ATP-bd"/>
</dbReference>
<keyword evidence="3" id="KW-0472">Membrane</keyword>
<sequence>KRTAYMYEQREKQKRNDFIFALLSSTVEVSGYIATIVIMLLMFPGLMQKTISIGFFISFARAALTLNNAMQYQVKNRLDILAQHRLFWKEYWTAAGIKGQSEESYGSSGTKCGSSSCGEPFHTLEFCDVSFSYPNGTAVLEHVSFQLKAGKHYALVGENGSGKSTIVKLILGLYSPTSGKILLNGRDISQISAGVLSDCFSVVFQDFSRYAVSLEENISLGRPVKKDLLDGILRRVGLDGVVAGLPEGIRTHLGKIEKDGVDLSGGEWQKAAIARAMYQNGEFMILDEPTASMDPIAESRMYAQYDQLMQGKGTLFISHRLASATLADQILVLKDKKIWETGTHQELVARKGHYFTMFSAQRKWYWKGGEA</sequence>
<keyword evidence="1" id="KW-0547">Nucleotide-binding</keyword>
<proteinExistence type="predicted"/>
<dbReference type="InterPro" id="IPR003593">
    <property type="entry name" value="AAA+_ATPase"/>
</dbReference>
<feature type="transmembrane region" description="Helical" evidence="3">
    <location>
        <begin position="20"/>
        <end position="44"/>
    </location>
</feature>
<evidence type="ECO:0000256" key="2">
    <source>
        <dbReference type="ARBA" id="ARBA00022840"/>
    </source>
</evidence>